<dbReference type="GO" id="GO:0005634">
    <property type="term" value="C:nucleus"/>
    <property type="evidence" value="ECO:0007669"/>
    <property type="project" value="TreeGrafter"/>
</dbReference>
<dbReference type="Pfam" id="PF13923">
    <property type="entry name" value="zf-C3HC4_2"/>
    <property type="match status" value="1"/>
</dbReference>
<gene>
    <name evidence="6" type="ORF">TBRA_LOCUS8210</name>
</gene>
<dbReference type="SUPFAM" id="SSF57850">
    <property type="entry name" value="RING/U-box"/>
    <property type="match status" value="1"/>
</dbReference>
<dbReference type="InterPro" id="IPR036322">
    <property type="entry name" value="WD40_repeat_dom_sf"/>
</dbReference>
<dbReference type="OrthoDB" id="10266330at2759"/>
<proteinExistence type="predicted"/>
<dbReference type="CDD" id="cd16620">
    <property type="entry name" value="vRING-HC-C4C4_RBBP6"/>
    <property type="match status" value="1"/>
</dbReference>
<dbReference type="Proteomes" id="UP000479190">
    <property type="component" value="Unassembled WGS sequence"/>
</dbReference>
<feature type="domain" description="RING-type" evidence="5">
    <location>
        <begin position="300"/>
        <end position="341"/>
    </location>
</feature>
<evidence type="ECO:0000256" key="4">
    <source>
        <dbReference type="PROSITE-ProRule" id="PRU00221"/>
    </source>
</evidence>
<evidence type="ECO:0000313" key="6">
    <source>
        <dbReference type="EMBL" id="CAB0036338.1"/>
    </source>
</evidence>
<keyword evidence="2" id="KW-0862">Zinc</keyword>
<dbReference type="AlphaFoldDB" id="A0A6H5II51"/>
<dbReference type="InterPro" id="IPR001680">
    <property type="entry name" value="WD40_rpt"/>
</dbReference>
<keyword evidence="7" id="KW-1185">Reference proteome</keyword>
<dbReference type="GO" id="GO:0006511">
    <property type="term" value="P:ubiquitin-dependent protein catabolic process"/>
    <property type="evidence" value="ECO:0007669"/>
    <property type="project" value="TreeGrafter"/>
</dbReference>
<dbReference type="Gene3D" id="3.30.40.10">
    <property type="entry name" value="Zinc/RING finger domain, C3HC4 (zinc finger)"/>
    <property type="match status" value="1"/>
</dbReference>
<dbReference type="PROSITE" id="PS50294">
    <property type="entry name" value="WD_REPEATS_REGION"/>
    <property type="match status" value="1"/>
</dbReference>
<name>A0A6H5II51_9HYME</name>
<dbReference type="InterPro" id="IPR001841">
    <property type="entry name" value="Znf_RING"/>
</dbReference>
<dbReference type="InterPro" id="IPR013083">
    <property type="entry name" value="Znf_RING/FYVE/PHD"/>
</dbReference>
<dbReference type="PROSITE" id="PS50082">
    <property type="entry name" value="WD_REPEATS_2"/>
    <property type="match status" value="1"/>
</dbReference>
<dbReference type="InterPro" id="IPR015943">
    <property type="entry name" value="WD40/YVTN_repeat-like_dom_sf"/>
</dbReference>
<evidence type="ECO:0000256" key="3">
    <source>
        <dbReference type="PROSITE-ProRule" id="PRU00175"/>
    </source>
</evidence>
<keyword evidence="4" id="KW-0853">WD repeat</keyword>
<dbReference type="GO" id="GO:0008270">
    <property type="term" value="F:zinc ion binding"/>
    <property type="evidence" value="ECO:0007669"/>
    <property type="project" value="UniProtKB-KW"/>
</dbReference>
<evidence type="ECO:0000256" key="1">
    <source>
        <dbReference type="ARBA" id="ARBA00022771"/>
    </source>
</evidence>
<dbReference type="Gene3D" id="4.10.60.10">
    <property type="entry name" value="Zinc finger, CCHC-type"/>
    <property type="match status" value="1"/>
</dbReference>
<organism evidence="6 7">
    <name type="scientific">Trichogramma brassicae</name>
    <dbReference type="NCBI Taxonomy" id="86971"/>
    <lineage>
        <taxon>Eukaryota</taxon>
        <taxon>Metazoa</taxon>
        <taxon>Ecdysozoa</taxon>
        <taxon>Arthropoda</taxon>
        <taxon>Hexapoda</taxon>
        <taxon>Insecta</taxon>
        <taxon>Pterygota</taxon>
        <taxon>Neoptera</taxon>
        <taxon>Endopterygota</taxon>
        <taxon>Hymenoptera</taxon>
        <taxon>Apocrita</taxon>
        <taxon>Proctotrupomorpha</taxon>
        <taxon>Chalcidoidea</taxon>
        <taxon>Trichogrammatidae</taxon>
        <taxon>Trichogramma</taxon>
    </lineage>
</organism>
<protein>
    <recommendedName>
        <fullName evidence="5">RING-type domain-containing protein</fullName>
    </recommendedName>
</protein>
<evidence type="ECO:0000313" key="7">
    <source>
        <dbReference type="Proteomes" id="UP000479190"/>
    </source>
</evidence>
<dbReference type="PROSITE" id="PS50089">
    <property type="entry name" value="ZF_RING_2"/>
    <property type="match status" value="1"/>
</dbReference>
<dbReference type="PANTHER" id="PTHR15439:SF0">
    <property type="entry name" value="CELL DIVISION CYCLE AND APOPTOSIS REGULATOR PROTEIN 1-RELATED"/>
    <property type="match status" value="1"/>
</dbReference>
<accession>A0A6H5II51</accession>
<evidence type="ECO:0000259" key="5">
    <source>
        <dbReference type="PROSITE" id="PS50089"/>
    </source>
</evidence>
<dbReference type="GO" id="GO:0006397">
    <property type="term" value="P:mRNA processing"/>
    <property type="evidence" value="ECO:0007669"/>
    <property type="project" value="InterPro"/>
</dbReference>
<feature type="repeat" description="WD" evidence="4">
    <location>
        <begin position="146"/>
        <end position="187"/>
    </location>
</feature>
<dbReference type="PANTHER" id="PTHR15439">
    <property type="entry name" value="RETINOBLASTOMA-BINDING PROTEIN 6"/>
    <property type="match status" value="1"/>
</dbReference>
<dbReference type="EMBL" id="CADCXV010000815">
    <property type="protein sequence ID" value="CAB0036338.1"/>
    <property type="molecule type" value="Genomic_DNA"/>
</dbReference>
<dbReference type="InterPro" id="IPR033489">
    <property type="entry name" value="RBBP6"/>
</dbReference>
<sequence length="352" mass="39650">MKMKRSNKLDVINSTVESYLKRRRYQDPEVLKKTDKDNCCSSEEMILNVTAECSAFRDNSFVFSAINNDVLAAEQAYQNASCGILSPSMSKLFAGFDTAEIRLWGIGDTVLTRPTLVKPSITLACDPEPTLMEIDEHEDETGAIIMRGHSDVIHDMRYIQEPEVLLTVSSDKDMRAWRLSDYTCAATYSITYTIIQFTKRTYSSPNSCFTKCHRPGHWIKDCPISNEVTEIKKSTGIPRSFMVPVEGPSVPGAMMTPGGTYAVPAIDHQAYKEGKKERPPFTGDPQTDVEQTEIPKDMICPICKDILTDAVMIPCCGKPFCDECIRTYLLESEDHQCPDCEEKRCFSRKHDT</sequence>
<keyword evidence="1 3" id="KW-0863">Zinc-finger</keyword>
<dbReference type="GO" id="GO:0061630">
    <property type="term" value="F:ubiquitin protein ligase activity"/>
    <property type="evidence" value="ECO:0007669"/>
    <property type="project" value="InterPro"/>
</dbReference>
<reference evidence="6 7" key="1">
    <citation type="submission" date="2020-02" db="EMBL/GenBank/DDBJ databases">
        <authorList>
            <person name="Ferguson B K."/>
        </authorList>
    </citation>
    <scope>NUCLEOTIDE SEQUENCE [LARGE SCALE GENOMIC DNA]</scope>
</reference>
<dbReference type="Gene3D" id="2.130.10.10">
    <property type="entry name" value="YVTN repeat-like/Quinoprotein amine dehydrogenase"/>
    <property type="match status" value="1"/>
</dbReference>
<dbReference type="SMART" id="SM00184">
    <property type="entry name" value="RING"/>
    <property type="match status" value="1"/>
</dbReference>
<dbReference type="GO" id="GO:0016567">
    <property type="term" value="P:protein ubiquitination"/>
    <property type="evidence" value="ECO:0007669"/>
    <property type="project" value="InterPro"/>
</dbReference>
<evidence type="ECO:0000256" key="2">
    <source>
        <dbReference type="ARBA" id="ARBA00022833"/>
    </source>
</evidence>
<keyword evidence="1 3" id="KW-0479">Metal-binding</keyword>
<dbReference type="SUPFAM" id="SSF50978">
    <property type="entry name" value="WD40 repeat-like"/>
    <property type="match status" value="1"/>
</dbReference>